<dbReference type="CDD" id="cd04187">
    <property type="entry name" value="DPM1_like_bac"/>
    <property type="match status" value="1"/>
</dbReference>
<evidence type="ECO:0000256" key="8">
    <source>
        <dbReference type="SAM" id="Phobius"/>
    </source>
</evidence>
<evidence type="ECO:0000256" key="2">
    <source>
        <dbReference type="ARBA" id="ARBA00022676"/>
    </source>
</evidence>
<dbReference type="GO" id="GO:0009103">
    <property type="term" value="P:lipopolysaccharide biosynthetic process"/>
    <property type="evidence" value="ECO:0007669"/>
    <property type="project" value="UniProtKB-KW"/>
</dbReference>
<dbReference type="PANTHER" id="PTHR48090:SF3">
    <property type="entry name" value="UNDECAPRENYL-PHOSPHATE 4-DEOXY-4-FORMAMIDO-L-ARABINOSE TRANSFERASE"/>
    <property type="match status" value="1"/>
</dbReference>
<dbReference type="PANTHER" id="PTHR48090">
    <property type="entry name" value="UNDECAPRENYL-PHOSPHATE 4-DEOXY-4-FORMAMIDO-L-ARABINOSE TRANSFERASE-RELATED"/>
    <property type="match status" value="1"/>
</dbReference>
<gene>
    <name evidence="10" type="ORF">METZ01_LOCUS71663</name>
</gene>
<dbReference type="GO" id="GO:0099621">
    <property type="term" value="F:undecaprenyl-phosphate 4-deoxy-4-formamido-L-arabinose transferase activity"/>
    <property type="evidence" value="ECO:0007669"/>
    <property type="project" value="TreeGrafter"/>
</dbReference>
<keyword evidence="6 8" id="KW-1133">Transmembrane helix</keyword>
<name>A0A381TSK4_9ZZZZ</name>
<keyword evidence="3" id="KW-0808">Transferase</keyword>
<keyword evidence="1" id="KW-1003">Cell membrane</keyword>
<evidence type="ECO:0000256" key="4">
    <source>
        <dbReference type="ARBA" id="ARBA00022692"/>
    </source>
</evidence>
<evidence type="ECO:0000256" key="5">
    <source>
        <dbReference type="ARBA" id="ARBA00022985"/>
    </source>
</evidence>
<proteinExistence type="predicted"/>
<evidence type="ECO:0000256" key="3">
    <source>
        <dbReference type="ARBA" id="ARBA00022679"/>
    </source>
</evidence>
<evidence type="ECO:0000256" key="7">
    <source>
        <dbReference type="ARBA" id="ARBA00023136"/>
    </source>
</evidence>
<organism evidence="10">
    <name type="scientific">marine metagenome</name>
    <dbReference type="NCBI Taxonomy" id="408172"/>
    <lineage>
        <taxon>unclassified sequences</taxon>
        <taxon>metagenomes</taxon>
        <taxon>ecological metagenomes</taxon>
    </lineage>
</organism>
<feature type="transmembrane region" description="Helical" evidence="8">
    <location>
        <begin position="265"/>
        <end position="287"/>
    </location>
</feature>
<dbReference type="GO" id="GO:0005886">
    <property type="term" value="C:plasma membrane"/>
    <property type="evidence" value="ECO:0007669"/>
    <property type="project" value="TreeGrafter"/>
</dbReference>
<dbReference type="InterPro" id="IPR029044">
    <property type="entry name" value="Nucleotide-diphossugar_trans"/>
</dbReference>
<dbReference type="AlphaFoldDB" id="A0A381TSK4"/>
<sequence>MNVSIIIPVFNERDSLPDLVHELEQNLKSYEAWEVLFIDDGSSDGSTEWITALCNKNPKFKLIQFHRNYGKSAALSEGFKAATGDFIITMDADLQDDPAEIGNLIAKLKEGWDLVSGWKKTRLDPLNKRLPSKLFNVVTRLMTGVKIHDFNCGLKGYRKSVVKSIDVYGGRHRYIPALAGQRKFKVTEIVVNHRARQFGETKYGGSRMFHGFFDLITLLFLNRYTQQPLHLFGSFGIGFLNMGLIVEGFVLYYKYVLGEPFSKHMALLMFGVMLIVIGIQFFSIGLLGELMARSTQGQENRVKKIHSQDTHHGLS</sequence>
<evidence type="ECO:0000256" key="6">
    <source>
        <dbReference type="ARBA" id="ARBA00022989"/>
    </source>
</evidence>
<keyword evidence="7 8" id="KW-0472">Membrane</keyword>
<feature type="transmembrane region" description="Helical" evidence="8">
    <location>
        <begin position="229"/>
        <end position="253"/>
    </location>
</feature>
<dbReference type="Gene3D" id="3.90.550.10">
    <property type="entry name" value="Spore Coat Polysaccharide Biosynthesis Protein SpsA, Chain A"/>
    <property type="match status" value="1"/>
</dbReference>
<dbReference type="InterPro" id="IPR050256">
    <property type="entry name" value="Glycosyltransferase_2"/>
</dbReference>
<evidence type="ECO:0000259" key="9">
    <source>
        <dbReference type="Pfam" id="PF00535"/>
    </source>
</evidence>
<protein>
    <recommendedName>
        <fullName evidence="9">Glycosyltransferase 2-like domain-containing protein</fullName>
    </recommendedName>
</protein>
<keyword evidence="4 8" id="KW-0812">Transmembrane</keyword>
<evidence type="ECO:0000313" key="10">
    <source>
        <dbReference type="EMBL" id="SVA18809.1"/>
    </source>
</evidence>
<keyword evidence="5" id="KW-0448">Lipopolysaccharide biosynthesis</keyword>
<accession>A0A381TSK4</accession>
<dbReference type="InterPro" id="IPR001173">
    <property type="entry name" value="Glyco_trans_2-like"/>
</dbReference>
<dbReference type="SUPFAM" id="SSF53448">
    <property type="entry name" value="Nucleotide-diphospho-sugar transferases"/>
    <property type="match status" value="1"/>
</dbReference>
<dbReference type="Pfam" id="PF00535">
    <property type="entry name" value="Glycos_transf_2"/>
    <property type="match status" value="1"/>
</dbReference>
<dbReference type="EMBL" id="UINC01005063">
    <property type="protein sequence ID" value="SVA18809.1"/>
    <property type="molecule type" value="Genomic_DNA"/>
</dbReference>
<feature type="domain" description="Glycosyltransferase 2-like" evidence="9">
    <location>
        <begin position="4"/>
        <end position="164"/>
    </location>
</feature>
<reference evidence="10" key="1">
    <citation type="submission" date="2018-05" db="EMBL/GenBank/DDBJ databases">
        <authorList>
            <person name="Lanie J.A."/>
            <person name="Ng W.-L."/>
            <person name="Kazmierczak K.M."/>
            <person name="Andrzejewski T.M."/>
            <person name="Davidsen T.M."/>
            <person name="Wayne K.J."/>
            <person name="Tettelin H."/>
            <person name="Glass J.I."/>
            <person name="Rusch D."/>
            <person name="Podicherti R."/>
            <person name="Tsui H.-C.T."/>
            <person name="Winkler M.E."/>
        </authorList>
    </citation>
    <scope>NUCLEOTIDE SEQUENCE</scope>
</reference>
<evidence type="ECO:0000256" key="1">
    <source>
        <dbReference type="ARBA" id="ARBA00022475"/>
    </source>
</evidence>
<keyword evidence="2" id="KW-0328">Glycosyltransferase</keyword>